<proteinExistence type="predicted"/>
<organism evidence="1">
    <name type="scientific">Escherichia coli</name>
    <dbReference type="NCBI Taxonomy" id="562"/>
    <lineage>
        <taxon>Bacteria</taxon>
        <taxon>Pseudomonadati</taxon>
        <taxon>Pseudomonadota</taxon>
        <taxon>Gammaproteobacteria</taxon>
        <taxon>Enterobacterales</taxon>
        <taxon>Enterobacteriaceae</taxon>
        <taxon>Escherichia</taxon>
    </lineage>
</organism>
<reference evidence="1" key="1">
    <citation type="submission" date="2012-01" db="EMBL/GenBank/DDBJ databases">
        <authorList>
            <person name="Summers A.O."/>
            <person name="Wireman J."/>
        </authorList>
    </citation>
    <scope>NUCLEOTIDE SEQUENCE</scope>
    <source>
        <strain evidence="1">LST424C</strain>
        <plasmid evidence="1">pLST424C-61</plasmid>
    </source>
</reference>
<name>I3W2B1_ECOLX</name>
<keyword evidence="1" id="KW-0614">Plasmid</keyword>
<geneLocation type="plasmid" evidence="1">
    <name>pLST424C-61</name>
</geneLocation>
<dbReference type="EMBL" id="JQ418533">
    <property type="protein sequence ID" value="AFK89738.1"/>
    <property type="molecule type" value="Genomic_DNA"/>
</dbReference>
<dbReference type="AlphaFoldDB" id="I3W2B1"/>
<accession>I3W2B1</accession>
<sequence>MTNRMLFRLTCFTGWLAVYSSWKHFLAGNTAFLISCTNYIEWLLFAT</sequence>
<protein>
    <submittedName>
        <fullName evidence="1">Uncharacterized protein</fullName>
    </submittedName>
</protein>
<evidence type="ECO:0000313" key="1">
    <source>
        <dbReference type="EMBL" id="AFK89738.1"/>
    </source>
</evidence>